<dbReference type="SUPFAM" id="SSF55248">
    <property type="entry name" value="PCD-like"/>
    <property type="match status" value="1"/>
</dbReference>
<dbReference type="RefSeq" id="WP_128963924.1">
    <property type="nucleotide sequence ID" value="NZ_CP030051.1"/>
</dbReference>
<sequence>MDHHPRWENIWRSVDVHLSTWDIGHKPSVMDLELAQYLEEVRSRFPPPKIRAKNP</sequence>
<evidence type="ECO:0000313" key="5">
    <source>
        <dbReference type="EMBL" id="QOZ58212.1"/>
    </source>
</evidence>
<keyword evidence="6" id="KW-1185">Reference proteome</keyword>
<dbReference type="InterPro" id="IPR001533">
    <property type="entry name" value="Pterin_deHydtase"/>
</dbReference>
<evidence type="ECO:0000256" key="4">
    <source>
        <dbReference type="ARBA" id="ARBA00023239"/>
    </source>
</evidence>
<dbReference type="Pfam" id="PF01329">
    <property type="entry name" value="Pterin_4a"/>
    <property type="match status" value="1"/>
</dbReference>
<protein>
    <recommendedName>
        <fullName evidence="3">4a-hydroxytetrahydrobiopterin dehydratase</fullName>
        <ecNumber evidence="3">4.2.1.96</ecNumber>
    </recommendedName>
</protein>
<evidence type="ECO:0000313" key="6">
    <source>
        <dbReference type="Proteomes" id="UP000593880"/>
    </source>
</evidence>
<dbReference type="EMBL" id="CP030057">
    <property type="protein sequence ID" value="QOZ58212.1"/>
    <property type="molecule type" value="Genomic_DNA"/>
</dbReference>
<dbReference type="Proteomes" id="UP000593880">
    <property type="component" value="Chromosome"/>
</dbReference>
<reference evidence="5 6" key="1">
    <citation type="submission" date="2018-06" db="EMBL/GenBank/DDBJ databases">
        <title>Comparative genomics of rhizobia nodulating Arachis hypogaea in China.</title>
        <authorList>
            <person name="Li Y."/>
        </authorList>
    </citation>
    <scope>NUCLEOTIDE SEQUENCE [LARGE SCALE GENOMIC DNA]</scope>
    <source>
        <strain evidence="5 6">CCBAU 51658</strain>
    </source>
</reference>
<proteinExistence type="inferred from homology"/>
<dbReference type="Gene3D" id="3.30.1360.20">
    <property type="entry name" value="Transcriptional coactivator/pterin dehydratase"/>
    <property type="match status" value="1"/>
</dbReference>
<keyword evidence="4" id="KW-0456">Lyase</keyword>
<evidence type="ECO:0000256" key="1">
    <source>
        <dbReference type="ARBA" id="ARBA00001554"/>
    </source>
</evidence>
<evidence type="ECO:0000256" key="2">
    <source>
        <dbReference type="ARBA" id="ARBA00006472"/>
    </source>
</evidence>
<comment type="catalytic activity">
    <reaction evidence="1">
        <text>(4aS,6R)-4a-hydroxy-L-erythro-5,6,7,8-tetrahydrobiopterin = (6R)-L-erythro-6,7-dihydrobiopterin + H2O</text>
        <dbReference type="Rhea" id="RHEA:11920"/>
        <dbReference type="ChEBI" id="CHEBI:15377"/>
        <dbReference type="ChEBI" id="CHEBI:15642"/>
        <dbReference type="ChEBI" id="CHEBI:43120"/>
        <dbReference type="EC" id="4.2.1.96"/>
    </reaction>
</comment>
<organism evidence="5 6">
    <name type="scientific">Bradyrhizobium guangdongense</name>
    <dbReference type="NCBI Taxonomy" id="1325090"/>
    <lineage>
        <taxon>Bacteria</taxon>
        <taxon>Pseudomonadati</taxon>
        <taxon>Pseudomonadota</taxon>
        <taxon>Alphaproteobacteria</taxon>
        <taxon>Hyphomicrobiales</taxon>
        <taxon>Nitrobacteraceae</taxon>
        <taxon>Bradyrhizobium</taxon>
    </lineage>
</organism>
<gene>
    <name evidence="5" type="ORF">XH86_05240</name>
</gene>
<dbReference type="InterPro" id="IPR036428">
    <property type="entry name" value="PCD_sf"/>
</dbReference>
<comment type="similarity">
    <text evidence="2">Belongs to the pterin-4-alpha-carbinolamine dehydratase family.</text>
</comment>
<accession>A0ABX6UA74</accession>
<name>A0ABX6UA74_9BRAD</name>
<dbReference type="EC" id="4.2.1.96" evidence="3"/>
<evidence type="ECO:0000256" key="3">
    <source>
        <dbReference type="ARBA" id="ARBA00013252"/>
    </source>
</evidence>